<evidence type="ECO:0000259" key="1">
    <source>
        <dbReference type="Pfam" id="PF02627"/>
    </source>
</evidence>
<comment type="caution">
    <text evidence="2">The sequence shown here is derived from an EMBL/GenBank/DDBJ whole genome shotgun (WGS) entry which is preliminary data.</text>
</comment>
<dbReference type="RefSeq" id="WP_109692780.1">
    <property type="nucleotide sequence ID" value="NZ_QGDD01000002.1"/>
</dbReference>
<gene>
    <name evidence="2" type="ORF">DJ010_06310</name>
</gene>
<dbReference type="GO" id="GO:0051920">
    <property type="term" value="F:peroxiredoxin activity"/>
    <property type="evidence" value="ECO:0007669"/>
    <property type="project" value="InterPro"/>
</dbReference>
<reference evidence="2 3" key="1">
    <citation type="submission" date="2018-05" db="EMBL/GenBank/DDBJ databases">
        <title>Nocardioides silvaticus genome.</title>
        <authorList>
            <person name="Li C."/>
            <person name="Wang G."/>
        </authorList>
    </citation>
    <scope>NUCLEOTIDE SEQUENCE [LARGE SCALE GENOMIC DNA]</scope>
    <source>
        <strain evidence="2 3">CCTCC AB 2018079</strain>
    </source>
</reference>
<organism evidence="2 3">
    <name type="scientific">Nocardioides silvaticus</name>
    <dbReference type="NCBI Taxonomy" id="2201891"/>
    <lineage>
        <taxon>Bacteria</taxon>
        <taxon>Bacillati</taxon>
        <taxon>Actinomycetota</taxon>
        <taxon>Actinomycetes</taxon>
        <taxon>Propionibacteriales</taxon>
        <taxon>Nocardioidaceae</taxon>
        <taxon>Nocardioides</taxon>
    </lineage>
</organism>
<dbReference type="AlphaFoldDB" id="A0A316TN48"/>
<sequence>MTEQSGTPRVAPGTWRETGPAVAAFAAIAGRVTGTEPPAVFRTLGRNRGLFWGWLHFAGRLMPGGRLPRRRSEMVILRVAATCASDYELTQHRRLGRRAGLSPDEIARVEAGGLDGWTGRDRLLLAATDELVATEDLTDESWAALRADFDEREAIEIVMLVGHYRMLATALRTLRVVPDRPRR</sequence>
<dbReference type="PANTHER" id="PTHR34846">
    <property type="entry name" value="4-CARBOXYMUCONOLACTONE DECARBOXYLASE FAMILY PROTEIN (AFU_ORTHOLOGUE AFUA_6G11590)"/>
    <property type="match status" value="1"/>
</dbReference>
<dbReference type="SUPFAM" id="SSF69118">
    <property type="entry name" value="AhpD-like"/>
    <property type="match status" value="1"/>
</dbReference>
<evidence type="ECO:0000313" key="3">
    <source>
        <dbReference type="Proteomes" id="UP000245507"/>
    </source>
</evidence>
<dbReference type="OrthoDB" id="4704294at2"/>
<dbReference type="Proteomes" id="UP000245507">
    <property type="component" value="Unassembled WGS sequence"/>
</dbReference>
<feature type="domain" description="Carboxymuconolactone decarboxylase-like" evidence="1">
    <location>
        <begin position="50"/>
        <end position="110"/>
    </location>
</feature>
<accession>A0A316TN48</accession>
<name>A0A316TN48_9ACTN</name>
<dbReference type="EMBL" id="QGDD01000002">
    <property type="protein sequence ID" value="PWN03692.1"/>
    <property type="molecule type" value="Genomic_DNA"/>
</dbReference>
<dbReference type="InterPro" id="IPR003779">
    <property type="entry name" value="CMD-like"/>
</dbReference>
<keyword evidence="3" id="KW-1185">Reference proteome</keyword>
<evidence type="ECO:0000313" key="2">
    <source>
        <dbReference type="EMBL" id="PWN03692.1"/>
    </source>
</evidence>
<dbReference type="PANTHER" id="PTHR34846:SF5">
    <property type="entry name" value="CARBOXYMUCONOLACTONE DECARBOXYLASE-LIKE DOMAIN-CONTAINING PROTEIN"/>
    <property type="match status" value="1"/>
</dbReference>
<dbReference type="Gene3D" id="1.20.1290.10">
    <property type="entry name" value="AhpD-like"/>
    <property type="match status" value="1"/>
</dbReference>
<dbReference type="Pfam" id="PF02627">
    <property type="entry name" value="CMD"/>
    <property type="match status" value="1"/>
</dbReference>
<proteinExistence type="predicted"/>
<protein>
    <submittedName>
        <fullName evidence="2">4-carboxymuconolactone decarboxylase</fullName>
    </submittedName>
</protein>
<dbReference type="InterPro" id="IPR029032">
    <property type="entry name" value="AhpD-like"/>
</dbReference>